<dbReference type="Proteomes" id="UP000288805">
    <property type="component" value="Unassembled WGS sequence"/>
</dbReference>
<proteinExistence type="predicted"/>
<name>A0A438GQA6_VITVI</name>
<feature type="compositionally biased region" description="Polar residues" evidence="1">
    <location>
        <begin position="288"/>
        <end position="298"/>
    </location>
</feature>
<evidence type="ECO:0000256" key="1">
    <source>
        <dbReference type="SAM" id="MobiDB-lite"/>
    </source>
</evidence>
<dbReference type="AlphaFoldDB" id="A0A438GQA6"/>
<comment type="caution">
    <text evidence="2">The sequence shown here is derived from an EMBL/GenBank/DDBJ whole genome shotgun (WGS) entry which is preliminary data.</text>
</comment>
<reference evidence="2 3" key="1">
    <citation type="journal article" date="2018" name="PLoS Genet.">
        <title>Population sequencing reveals clonal diversity and ancestral inbreeding in the grapevine cultivar Chardonnay.</title>
        <authorList>
            <person name="Roach M.J."/>
            <person name="Johnson D.L."/>
            <person name="Bohlmann J."/>
            <person name="van Vuuren H.J."/>
            <person name="Jones S.J."/>
            <person name="Pretorius I.S."/>
            <person name="Schmidt S.A."/>
            <person name="Borneman A.R."/>
        </authorList>
    </citation>
    <scope>NUCLEOTIDE SEQUENCE [LARGE SCALE GENOMIC DNA]</scope>
    <source>
        <strain evidence="3">cv. Chardonnay</strain>
        <tissue evidence="2">Leaf</tissue>
    </source>
</reference>
<accession>A0A438GQA6</accession>
<evidence type="ECO:0000313" key="2">
    <source>
        <dbReference type="EMBL" id="RVW74390.1"/>
    </source>
</evidence>
<feature type="region of interest" description="Disordered" evidence="1">
    <location>
        <begin position="287"/>
        <end position="314"/>
    </location>
</feature>
<gene>
    <name evidence="2" type="ORF">CK203_056844</name>
</gene>
<sequence length="344" mass="37859">MCAHVTRKSSQFWTAGRGHQLSHHDLRLCSRLFLQLVDGLRDGMGCVTLQVIQPLLGHISLRELMMGCIHRGYLSGGVSLWGAFPSGLSFRIPRSLHSCHYNSSCCLSSVVFTTALRLASSEVFFANGHSSLTLLSLPSLHFFSVALLIAFRGRPFLGLKLAMFPRGTEFFNMLVRGGIASTNTGGADGVQRPRHALPPGPLFIGGKNKEEPPGSFGEQEPISDRESQLFIIPILSHLAPRIMVLGEHDMLKDLIFYEVAHATDSKERQDHLEQMEKKCQDGMLRQAPATNHQASSSIVRPPAKKKGPVIQPIQMAPTPPSASSFLSTLAYLSIFIFFCCQHRA</sequence>
<evidence type="ECO:0000313" key="3">
    <source>
        <dbReference type="Proteomes" id="UP000288805"/>
    </source>
</evidence>
<dbReference type="EMBL" id="QGNW01000371">
    <property type="protein sequence ID" value="RVW74390.1"/>
    <property type="molecule type" value="Genomic_DNA"/>
</dbReference>
<protein>
    <submittedName>
        <fullName evidence="2">Uncharacterized protein</fullName>
    </submittedName>
</protein>
<organism evidence="2 3">
    <name type="scientific">Vitis vinifera</name>
    <name type="common">Grape</name>
    <dbReference type="NCBI Taxonomy" id="29760"/>
    <lineage>
        <taxon>Eukaryota</taxon>
        <taxon>Viridiplantae</taxon>
        <taxon>Streptophyta</taxon>
        <taxon>Embryophyta</taxon>
        <taxon>Tracheophyta</taxon>
        <taxon>Spermatophyta</taxon>
        <taxon>Magnoliopsida</taxon>
        <taxon>eudicotyledons</taxon>
        <taxon>Gunneridae</taxon>
        <taxon>Pentapetalae</taxon>
        <taxon>rosids</taxon>
        <taxon>Vitales</taxon>
        <taxon>Vitaceae</taxon>
        <taxon>Viteae</taxon>
        <taxon>Vitis</taxon>
    </lineage>
</organism>